<protein>
    <submittedName>
        <fullName evidence="1">Uncharacterized protein</fullName>
    </submittedName>
</protein>
<dbReference type="AlphaFoldDB" id="A0A4C1XL53"/>
<organism evidence="1 2">
    <name type="scientific">Eumeta variegata</name>
    <name type="common">Bagworm moth</name>
    <name type="synonym">Eumeta japonica</name>
    <dbReference type="NCBI Taxonomy" id="151549"/>
    <lineage>
        <taxon>Eukaryota</taxon>
        <taxon>Metazoa</taxon>
        <taxon>Ecdysozoa</taxon>
        <taxon>Arthropoda</taxon>
        <taxon>Hexapoda</taxon>
        <taxon>Insecta</taxon>
        <taxon>Pterygota</taxon>
        <taxon>Neoptera</taxon>
        <taxon>Endopterygota</taxon>
        <taxon>Lepidoptera</taxon>
        <taxon>Glossata</taxon>
        <taxon>Ditrysia</taxon>
        <taxon>Tineoidea</taxon>
        <taxon>Psychidae</taxon>
        <taxon>Oiketicinae</taxon>
        <taxon>Eumeta</taxon>
    </lineage>
</organism>
<reference evidence="1 2" key="1">
    <citation type="journal article" date="2019" name="Commun. Biol.">
        <title>The bagworm genome reveals a unique fibroin gene that provides high tensile strength.</title>
        <authorList>
            <person name="Kono N."/>
            <person name="Nakamura H."/>
            <person name="Ohtoshi R."/>
            <person name="Tomita M."/>
            <person name="Numata K."/>
            <person name="Arakawa K."/>
        </authorList>
    </citation>
    <scope>NUCLEOTIDE SEQUENCE [LARGE SCALE GENOMIC DNA]</scope>
</reference>
<keyword evidence="2" id="KW-1185">Reference proteome</keyword>
<dbReference type="EMBL" id="BGZK01000878">
    <property type="protein sequence ID" value="GBP63722.1"/>
    <property type="molecule type" value="Genomic_DNA"/>
</dbReference>
<name>A0A4C1XL53_EUMVA</name>
<evidence type="ECO:0000313" key="1">
    <source>
        <dbReference type="EMBL" id="GBP63722.1"/>
    </source>
</evidence>
<accession>A0A4C1XL53</accession>
<evidence type="ECO:0000313" key="2">
    <source>
        <dbReference type="Proteomes" id="UP000299102"/>
    </source>
</evidence>
<gene>
    <name evidence="1" type="ORF">EVAR_8719_1</name>
</gene>
<proteinExistence type="predicted"/>
<sequence>MTPPRKLKRYAHELPARPPGAEGTASLMPGCLETSFWAILPKWVFSSLRLNDLAINPNSGSGHILGSNSDPALDFDPSTVLNFSRGSTFDSSVSPVFDSATLPGHTLYPNFSSTLDLDSVLYFCPGPTLYYDTGSALDFAPSMFAFDSAIGHSSHQNDAGDKHSILK</sequence>
<dbReference type="Proteomes" id="UP000299102">
    <property type="component" value="Unassembled WGS sequence"/>
</dbReference>
<comment type="caution">
    <text evidence="1">The sequence shown here is derived from an EMBL/GenBank/DDBJ whole genome shotgun (WGS) entry which is preliminary data.</text>
</comment>